<keyword evidence="2" id="KW-0690">Ribosome biogenesis</keyword>
<evidence type="ECO:0000256" key="3">
    <source>
        <dbReference type="ARBA" id="ARBA00022552"/>
    </source>
</evidence>
<dbReference type="PANTHER" id="PTHR44215:SF1">
    <property type="entry name" value="WD REPEAT-CONTAINING PROTEIN 75"/>
    <property type="match status" value="1"/>
</dbReference>
<dbReference type="PROSITE" id="PS50082">
    <property type="entry name" value="WD_REPEATS_2"/>
    <property type="match status" value="1"/>
</dbReference>
<evidence type="ECO:0000313" key="10">
    <source>
        <dbReference type="EMBL" id="KAF2444904.1"/>
    </source>
</evidence>
<dbReference type="SMART" id="SM00320">
    <property type="entry name" value="WD40"/>
    <property type="match status" value="3"/>
</dbReference>
<dbReference type="InterPro" id="IPR053826">
    <property type="entry name" value="WDR75"/>
</dbReference>
<feature type="compositionally biased region" description="Polar residues" evidence="9">
    <location>
        <begin position="68"/>
        <end position="79"/>
    </location>
</feature>
<keyword evidence="4 8" id="KW-0853">WD repeat</keyword>
<feature type="region of interest" description="Disordered" evidence="9">
    <location>
        <begin position="936"/>
        <end position="995"/>
    </location>
</feature>
<dbReference type="GO" id="GO:2000234">
    <property type="term" value="P:positive regulation of rRNA processing"/>
    <property type="evidence" value="ECO:0007669"/>
    <property type="project" value="TreeGrafter"/>
</dbReference>
<proteinExistence type="predicted"/>
<keyword evidence="3" id="KW-0698">rRNA processing</keyword>
<accession>A0A9P4UAV0</accession>
<feature type="compositionally biased region" description="Basic and acidic residues" evidence="9">
    <location>
        <begin position="980"/>
        <end position="989"/>
    </location>
</feature>
<evidence type="ECO:0000256" key="4">
    <source>
        <dbReference type="ARBA" id="ARBA00022574"/>
    </source>
</evidence>
<evidence type="ECO:0000256" key="5">
    <source>
        <dbReference type="ARBA" id="ARBA00022737"/>
    </source>
</evidence>
<evidence type="ECO:0000256" key="8">
    <source>
        <dbReference type="PROSITE-ProRule" id="PRU00221"/>
    </source>
</evidence>
<dbReference type="Gene3D" id="2.130.10.10">
    <property type="entry name" value="YVTN repeat-like/Quinoprotein amine dehydrogenase"/>
    <property type="match status" value="2"/>
</dbReference>
<keyword evidence="6" id="KW-0804">Transcription</keyword>
<keyword evidence="5" id="KW-0677">Repeat</keyword>
<dbReference type="Proteomes" id="UP000799764">
    <property type="component" value="Unassembled WGS sequence"/>
</dbReference>
<keyword evidence="7" id="KW-0539">Nucleus</keyword>
<dbReference type="OrthoDB" id="4096at2759"/>
<dbReference type="SUPFAM" id="SSF50978">
    <property type="entry name" value="WD40 repeat-like"/>
    <property type="match status" value="1"/>
</dbReference>
<evidence type="ECO:0000256" key="9">
    <source>
        <dbReference type="SAM" id="MobiDB-lite"/>
    </source>
</evidence>
<keyword evidence="11" id="KW-1185">Reference proteome</keyword>
<sequence length="1034" mass="112501">MADVNGAAQLKRKREGAEAQRKKAKTGKSKPAAGGEATPSKTNSATPAVRATPKSAVTPEAKVDQKKQPTPHNAHTNGTPAGPAAGTPSIPRKKDKSTPKTQSETGADALAEDEKDVAPSSTAVAAETQKQVGIFKKERSPHPWSISAPQGGWFLPQDPVFSPDEKYLLLGKLKALEVYAADTSLLVRSLPLGASSLALAYALSSTNSDLVYVADTAGIISLWNWTDGSKLGRWGIGANVQHLVVVEQPTTSRDLVFTHEAESKHIVNVHALYTGDEASKTEVKQILRTSRPITEMQVLLQGKLIVLSTPNSMIVGKRRKFKQTALQDFEYTWREFEMSKRITTFNAFVQISGGKDKALEDARDHLDLAVGDEEGAIYLFEDVISRFVAVEKSQKDASDKKVGPESLTPKRLHWHRTAVRSLKYSLDGNYLISGGDETVLTIWQLATGKQQHLPHLTAAIESIAISPSGASYGVTLANNSVIVLSTSELKAKTNVVGIQTRRISAGKLHRLSNPHFSPKYLTLVPMDIDPNNNSHITFVTPSSQPRHGGASRSEPYIQTFDLANQRPIARQPLTRNNATDPNMGPDGRPILEPSVNLLRISHDGAWLATVDEWVPPVADLSYIEEGISALNVEERTLRREVYLKIWRRDEQNAQWVLDARIDAPHFIDGVSAHARVFDLIADPSGAGFATVGEDRVVRIWRPKTRMRDGVIVRGADRMRGLVNWSLDRAVKLADKIEVDEAHEAAQSTIPRTCRLAFSADGSVLAAGVSWASDEDPGVVHIVDTNDGSIRRSITEIDITALSGVAILGRHLILLGNAVVVWDMIMDRLVYSIPNKTPGVRIATHSQLLSLATNERDCTFAVSTPRLQKKEPEDERFTKIATKVTVYSPVSSEPVWSCTIPEALVLGLVATKGSRGFIALDTSSNIRLLTPSVATLQLPSPPAESASEVSEDTEVDEDDSEDTEETALQNASDLQLSASEELLRASENDKPVVSSEQLQQIFDSGPSHALPPVRDLFDAVLGLYGRKPRTAASVA</sequence>
<feature type="compositionally biased region" description="Acidic residues" evidence="9">
    <location>
        <begin position="948"/>
        <end position="964"/>
    </location>
</feature>
<comment type="caution">
    <text evidence="10">The sequence shown here is derived from an EMBL/GenBank/DDBJ whole genome shotgun (WGS) entry which is preliminary data.</text>
</comment>
<feature type="compositionally biased region" description="Polar residues" evidence="9">
    <location>
        <begin position="967"/>
        <end position="977"/>
    </location>
</feature>
<evidence type="ECO:0000313" key="11">
    <source>
        <dbReference type="Proteomes" id="UP000799764"/>
    </source>
</evidence>
<organism evidence="10 11">
    <name type="scientific">Karstenula rhodostoma CBS 690.94</name>
    <dbReference type="NCBI Taxonomy" id="1392251"/>
    <lineage>
        <taxon>Eukaryota</taxon>
        <taxon>Fungi</taxon>
        <taxon>Dikarya</taxon>
        <taxon>Ascomycota</taxon>
        <taxon>Pezizomycotina</taxon>
        <taxon>Dothideomycetes</taxon>
        <taxon>Pleosporomycetidae</taxon>
        <taxon>Pleosporales</taxon>
        <taxon>Massarineae</taxon>
        <taxon>Didymosphaeriaceae</taxon>
        <taxon>Karstenula</taxon>
    </lineage>
</organism>
<evidence type="ECO:0000256" key="7">
    <source>
        <dbReference type="ARBA" id="ARBA00023242"/>
    </source>
</evidence>
<dbReference type="SUPFAM" id="SSF69322">
    <property type="entry name" value="Tricorn protease domain 2"/>
    <property type="match status" value="1"/>
</dbReference>
<gene>
    <name evidence="10" type="ORF">P171DRAFT_412837</name>
</gene>
<dbReference type="GO" id="GO:0003723">
    <property type="term" value="F:RNA binding"/>
    <property type="evidence" value="ECO:0007669"/>
    <property type="project" value="InterPro"/>
</dbReference>
<feature type="repeat" description="WD" evidence="8">
    <location>
        <begin position="412"/>
        <end position="453"/>
    </location>
</feature>
<dbReference type="GO" id="GO:0045943">
    <property type="term" value="P:positive regulation of transcription by RNA polymerase I"/>
    <property type="evidence" value="ECO:0007669"/>
    <property type="project" value="InterPro"/>
</dbReference>
<dbReference type="InterPro" id="IPR015943">
    <property type="entry name" value="WD40/YVTN_repeat-like_dom_sf"/>
</dbReference>
<dbReference type="InterPro" id="IPR001680">
    <property type="entry name" value="WD40_rpt"/>
</dbReference>
<dbReference type="GO" id="GO:0032040">
    <property type="term" value="C:small-subunit processome"/>
    <property type="evidence" value="ECO:0007669"/>
    <property type="project" value="InterPro"/>
</dbReference>
<dbReference type="GO" id="GO:0006364">
    <property type="term" value="P:rRNA processing"/>
    <property type="evidence" value="ECO:0007669"/>
    <property type="project" value="UniProtKB-KW"/>
</dbReference>
<dbReference type="EMBL" id="MU001500">
    <property type="protein sequence ID" value="KAF2444904.1"/>
    <property type="molecule type" value="Genomic_DNA"/>
</dbReference>
<feature type="region of interest" description="Disordered" evidence="9">
    <location>
        <begin position="1"/>
        <end position="126"/>
    </location>
</feature>
<name>A0A9P4UAV0_9PLEO</name>
<evidence type="ECO:0000256" key="6">
    <source>
        <dbReference type="ARBA" id="ARBA00023163"/>
    </source>
</evidence>
<dbReference type="Pfam" id="PF23869">
    <property type="entry name" value="Beta-prop_WDR75_1st"/>
    <property type="match status" value="1"/>
</dbReference>
<reference evidence="10" key="1">
    <citation type="journal article" date="2020" name="Stud. Mycol.">
        <title>101 Dothideomycetes genomes: a test case for predicting lifestyles and emergence of pathogens.</title>
        <authorList>
            <person name="Haridas S."/>
            <person name="Albert R."/>
            <person name="Binder M."/>
            <person name="Bloem J."/>
            <person name="Labutti K."/>
            <person name="Salamov A."/>
            <person name="Andreopoulos B."/>
            <person name="Baker S."/>
            <person name="Barry K."/>
            <person name="Bills G."/>
            <person name="Bluhm B."/>
            <person name="Cannon C."/>
            <person name="Castanera R."/>
            <person name="Culley D."/>
            <person name="Daum C."/>
            <person name="Ezra D."/>
            <person name="Gonzalez J."/>
            <person name="Henrissat B."/>
            <person name="Kuo A."/>
            <person name="Liang C."/>
            <person name="Lipzen A."/>
            <person name="Lutzoni F."/>
            <person name="Magnuson J."/>
            <person name="Mondo S."/>
            <person name="Nolan M."/>
            <person name="Ohm R."/>
            <person name="Pangilinan J."/>
            <person name="Park H.-J."/>
            <person name="Ramirez L."/>
            <person name="Alfaro M."/>
            <person name="Sun H."/>
            <person name="Tritt A."/>
            <person name="Yoshinaga Y."/>
            <person name="Zwiers L.-H."/>
            <person name="Turgeon B."/>
            <person name="Goodwin S."/>
            <person name="Spatafora J."/>
            <person name="Crous P."/>
            <person name="Grigoriev I."/>
        </authorList>
    </citation>
    <scope>NUCLEOTIDE SEQUENCE</scope>
    <source>
        <strain evidence="10">CBS 690.94</strain>
    </source>
</reference>
<comment type="subcellular location">
    <subcellularLocation>
        <location evidence="1">Nucleus</location>
        <location evidence="1">Nucleolus</location>
    </subcellularLocation>
</comment>
<dbReference type="InterPro" id="IPR036322">
    <property type="entry name" value="WD40_repeat_dom_sf"/>
</dbReference>
<dbReference type="AlphaFoldDB" id="A0A9P4UAV0"/>
<protein>
    <submittedName>
        <fullName evidence="10">WD40 repeat-like protein</fullName>
    </submittedName>
</protein>
<evidence type="ECO:0000256" key="1">
    <source>
        <dbReference type="ARBA" id="ARBA00004604"/>
    </source>
</evidence>
<evidence type="ECO:0000256" key="2">
    <source>
        <dbReference type="ARBA" id="ARBA00022517"/>
    </source>
</evidence>
<dbReference type="PANTHER" id="PTHR44215">
    <property type="entry name" value="WD REPEAT-CONTAINING PROTEIN 75"/>
    <property type="match status" value="1"/>
</dbReference>
<dbReference type="PROSITE" id="PS50294">
    <property type="entry name" value="WD_REPEATS_REGION"/>
    <property type="match status" value="1"/>
</dbReference>